<evidence type="ECO:0000256" key="4">
    <source>
        <dbReference type="ARBA" id="ARBA00022438"/>
    </source>
</evidence>
<dbReference type="SUPFAM" id="SSF53187">
    <property type="entry name" value="Zn-dependent exopeptidases"/>
    <property type="match status" value="1"/>
</dbReference>
<evidence type="ECO:0000259" key="9">
    <source>
        <dbReference type="PROSITE" id="PS00631"/>
    </source>
</evidence>
<dbReference type="InterPro" id="IPR043472">
    <property type="entry name" value="Macro_dom-like"/>
</dbReference>
<comment type="cofactor">
    <cofactor evidence="8">
        <name>Mn(2+)</name>
        <dbReference type="ChEBI" id="CHEBI:29035"/>
    </cofactor>
    <text evidence="8">Binds 2 manganese ions per subunit.</text>
</comment>
<accession>L0DIK8</accession>
<comment type="function">
    <text evidence="8">Presumably involved in the processing and regular turnover of intracellular proteins. Catalyzes the removal of unsubstituted N-terminal amino acids from various peptides.</text>
</comment>
<dbReference type="Gene3D" id="3.40.220.10">
    <property type="entry name" value="Leucine Aminopeptidase, subunit E, domain 1"/>
    <property type="match status" value="1"/>
</dbReference>
<evidence type="ECO:0000256" key="6">
    <source>
        <dbReference type="ARBA" id="ARBA00022801"/>
    </source>
</evidence>
<evidence type="ECO:0000256" key="1">
    <source>
        <dbReference type="ARBA" id="ARBA00000135"/>
    </source>
</evidence>
<dbReference type="Pfam" id="PF00883">
    <property type="entry name" value="Peptidase_M17"/>
    <property type="match status" value="1"/>
</dbReference>
<feature type="active site" evidence="8">
    <location>
        <position position="347"/>
    </location>
</feature>
<organism evidence="10 11">
    <name type="scientific">Singulisphaera acidiphila (strain ATCC BAA-1392 / DSM 18658 / VKM B-2454 / MOB10)</name>
    <dbReference type="NCBI Taxonomy" id="886293"/>
    <lineage>
        <taxon>Bacteria</taxon>
        <taxon>Pseudomonadati</taxon>
        <taxon>Planctomycetota</taxon>
        <taxon>Planctomycetia</taxon>
        <taxon>Isosphaerales</taxon>
        <taxon>Isosphaeraceae</taxon>
        <taxon>Singulisphaera</taxon>
    </lineage>
</organism>
<protein>
    <recommendedName>
        <fullName evidence="8">Probable cytosol aminopeptidase</fullName>
        <ecNumber evidence="8">3.4.11.1</ecNumber>
    </recommendedName>
    <alternativeName>
        <fullName evidence="8">Leucine aminopeptidase</fullName>
        <shortName evidence="8">LAP</shortName>
        <ecNumber evidence="8">3.4.11.10</ecNumber>
    </alternativeName>
    <alternativeName>
        <fullName evidence="8">Leucyl aminopeptidase</fullName>
    </alternativeName>
</protein>
<dbReference type="HOGENOM" id="CLU_013734_2_2_0"/>
<feature type="domain" description="Cytosol aminopeptidase" evidence="9">
    <location>
        <begin position="341"/>
        <end position="348"/>
    </location>
</feature>
<dbReference type="InterPro" id="IPR011356">
    <property type="entry name" value="Leucine_aapep/pepB"/>
</dbReference>
<sequence length="495" mass="51190">MNVQSISRPLSAIETPWLALGIFEDATEPPLAVRDLALGELIGRLLASKDLAGGLGDLTPLLGPHAPATDGVLVFGLGPQARFDAGAAYAAGVAVGKRLAGKAREAVSVVLPESTGQAALIASALVEGLIVGTQGPGLRKSEPSRHPFGSLQLISPSSDVPEADLAAAVKRGEIVGQAVNLARELTNTPPSEKPPTKLAARAAEVATAAGLGVTVWDEPKIREERFGGLLGVAAGSEEPPAFVLLDYRQGGDRPTLALVGKGVTFDSGGLSLKPSASMEDMKSDMTGAAVVLATMIAVAQLKLPVNLVGSMILTENMTGGKAMKLGDVLSIRNGKSVEVLNTDAEGRLILADALSYAVEQKPARVLNLATLTGACMVALGTKIAGLFSNDDPFAQEVLEASRLTGERVWRLPLDDDFKDAIKSQVADLKNVGGKWGGASTAAKFLEQFVGQTSWVHLDIAGPSWADSDSATRDAGGTGCFVRTLVALVEASLRTQ</sequence>
<feature type="binding site" evidence="8">
    <location>
        <position position="284"/>
    </location>
    <ligand>
        <name>Mn(2+)</name>
        <dbReference type="ChEBI" id="CHEBI:29035"/>
        <label>2</label>
    </ligand>
</feature>
<dbReference type="InterPro" id="IPR000819">
    <property type="entry name" value="Peptidase_M17_C"/>
</dbReference>
<reference evidence="10 11" key="1">
    <citation type="submission" date="2012-02" db="EMBL/GenBank/DDBJ databases">
        <title>Complete sequence of chromosome of Singulisphaera acidiphila DSM 18658.</title>
        <authorList>
            <consortium name="US DOE Joint Genome Institute (JGI-PGF)"/>
            <person name="Lucas S."/>
            <person name="Copeland A."/>
            <person name="Lapidus A."/>
            <person name="Glavina del Rio T."/>
            <person name="Dalin E."/>
            <person name="Tice H."/>
            <person name="Bruce D."/>
            <person name="Goodwin L."/>
            <person name="Pitluck S."/>
            <person name="Peters L."/>
            <person name="Ovchinnikova G."/>
            <person name="Chertkov O."/>
            <person name="Kyrpides N."/>
            <person name="Mavromatis K."/>
            <person name="Ivanova N."/>
            <person name="Brettin T."/>
            <person name="Detter J.C."/>
            <person name="Han C."/>
            <person name="Larimer F."/>
            <person name="Land M."/>
            <person name="Hauser L."/>
            <person name="Markowitz V."/>
            <person name="Cheng J.-F."/>
            <person name="Hugenholtz P."/>
            <person name="Woyke T."/>
            <person name="Wu D."/>
            <person name="Tindall B."/>
            <person name="Pomrenke H."/>
            <person name="Brambilla E."/>
            <person name="Klenk H.-P."/>
            <person name="Eisen J.A."/>
        </authorList>
    </citation>
    <scope>NUCLEOTIDE SEQUENCE [LARGE SCALE GENOMIC DNA]</scope>
    <source>
        <strain evidence="11">ATCC BAA-1392 / DSM 18658 / VKM B-2454 / MOB10</strain>
    </source>
</reference>
<keyword evidence="8" id="KW-0479">Metal-binding</keyword>
<feature type="binding site" evidence="8">
    <location>
        <position position="266"/>
    </location>
    <ligand>
        <name>Mn(2+)</name>
        <dbReference type="ChEBI" id="CHEBI:29035"/>
        <label>2</label>
    </ligand>
</feature>
<dbReference type="GO" id="GO:0030145">
    <property type="term" value="F:manganese ion binding"/>
    <property type="evidence" value="ECO:0007669"/>
    <property type="project" value="UniProtKB-UniRule"/>
</dbReference>
<name>L0DIK8_SINAD</name>
<keyword evidence="8" id="KW-0963">Cytoplasm</keyword>
<evidence type="ECO:0000256" key="7">
    <source>
        <dbReference type="ARBA" id="ARBA00023211"/>
    </source>
</evidence>
<comment type="catalytic activity">
    <reaction evidence="1 8">
        <text>Release of an N-terminal amino acid, Xaa-|-Yaa-, in which Xaa is preferably Leu, but may be other amino acids including Pro although not Arg or Lys, and Yaa may be Pro. Amino acid amides and methyl esters are also readily hydrolyzed, but rates on arylamides are exceedingly low.</text>
        <dbReference type="EC" id="3.4.11.1"/>
    </reaction>
</comment>
<dbReference type="InterPro" id="IPR008283">
    <property type="entry name" value="Peptidase_M17_N"/>
</dbReference>
<evidence type="ECO:0000256" key="5">
    <source>
        <dbReference type="ARBA" id="ARBA00022670"/>
    </source>
</evidence>
<comment type="catalytic activity">
    <reaction evidence="2 8">
        <text>Release of an N-terminal amino acid, preferentially leucine, but not glutamic or aspartic acids.</text>
        <dbReference type="EC" id="3.4.11.10"/>
    </reaction>
</comment>
<dbReference type="PRINTS" id="PR00481">
    <property type="entry name" value="LAMNOPPTDASE"/>
</dbReference>
<comment type="similarity">
    <text evidence="3 8">Belongs to the peptidase M17 family.</text>
</comment>
<evidence type="ECO:0000313" key="10">
    <source>
        <dbReference type="EMBL" id="AGA29092.1"/>
    </source>
</evidence>
<evidence type="ECO:0000256" key="3">
    <source>
        <dbReference type="ARBA" id="ARBA00009528"/>
    </source>
</evidence>
<evidence type="ECO:0000256" key="2">
    <source>
        <dbReference type="ARBA" id="ARBA00000967"/>
    </source>
</evidence>
<dbReference type="PANTHER" id="PTHR11963:SF23">
    <property type="entry name" value="CYTOSOL AMINOPEPTIDASE"/>
    <property type="match status" value="1"/>
</dbReference>
<keyword evidence="6 8" id="KW-0378">Hydrolase</keyword>
<comment type="subcellular location">
    <subcellularLocation>
        <location evidence="8">Cytoplasm</location>
    </subcellularLocation>
</comment>
<dbReference type="SUPFAM" id="SSF52949">
    <property type="entry name" value="Macro domain-like"/>
    <property type="match status" value="1"/>
</dbReference>
<feature type="active site" evidence="8">
    <location>
        <position position="273"/>
    </location>
</feature>
<dbReference type="STRING" id="886293.Sinac_4936"/>
<dbReference type="EC" id="3.4.11.1" evidence="8"/>
<dbReference type="PROSITE" id="PS00631">
    <property type="entry name" value="CYTOSOL_AP"/>
    <property type="match status" value="1"/>
</dbReference>
<keyword evidence="4 8" id="KW-0031">Aminopeptidase</keyword>
<dbReference type="OrthoDB" id="9809354at2"/>
<dbReference type="GO" id="GO:0070006">
    <property type="term" value="F:metalloaminopeptidase activity"/>
    <property type="evidence" value="ECO:0007669"/>
    <property type="project" value="InterPro"/>
</dbReference>
<keyword evidence="5 8" id="KW-0645">Protease</keyword>
<dbReference type="EMBL" id="CP003364">
    <property type="protein sequence ID" value="AGA29092.1"/>
    <property type="molecule type" value="Genomic_DNA"/>
</dbReference>
<dbReference type="eggNOG" id="COG0260">
    <property type="taxonomic scope" value="Bacteria"/>
</dbReference>
<feature type="binding site" evidence="8">
    <location>
        <position position="261"/>
    </location>
    <ligand>
        <name>Mn(2+)</name>
        <dbReference type="ChEBI" id="CHEBI:29035"/>
        <label>2</label>
    </ligand>
</feature>
<feature type="binding site" evidence="8">
    <location>
        <position position="266"/>
    </location>
    <ligand>
        <name>Mn(2+)</name>
        <dbReference type="ChEBI" id="CHEBI:29035"/>
        <label>1</label>
    </ligand>
</feature>
<evidence type="ECO:0000256" key="8">
    <source>
        <dbReference type="HAMAP-Rule" id="MF_00181"/>
    </source>
</evidence>
<dbReference type="KEGG" id="saci:Sinac_4936"/>
<dbReference type="Pfam" id="PF02789">
    <property type="entry name" value="Peptidase_M17_N"/>
    <property type="match status" value="1"/>
</dbReference>
<feature type="binding site" evidence="8">
    <location>
        <position position="345"/>
    </location>
    <ligand>
        <name>Mn(2+)</name>
        <dbReference type="ChEBI" id="CHEBI:29035"/>
        <label>1</label>
    </ligand>
</feature>
<dbReference type="Gene3D" id="3.40.630.10">
    <property type="entry name" value="Zn peptidases"/>
    <property type="match status" value="1"/>
</dbReference>
<dbReference type="AlphaFoldDB" id="L0DIK8"/>
<feature type="binding site" evidence="8">
    <location>
        <position position="345"/>
    </location>
    <ligand>
        <name>Mn(2+)</name>
        <dbReference type="ChEBI" id="CHEBI:29035"/>
        <label>2</label>
    </ligand>
</feature>
<dbReference type="NCBIfam" id="NF002073">
    <property type="entry name" value="PRK00913.1-2"/>
    <property type="match status" value="1"/>
</dbReference>
<keyword evidence="11" id="KW-1185">Reference proteome</keyword>
<dbReference type="GO" id="GO:0005737">
    <property type="term" value="C:cytoplasm"/>
    <property type="evidence" value="ECO:0007669"/>
    <property type="project" value="UniProtKB-SubCell"/>
</dbReference>
<dbReference type="InterPro" id="IPR023042">
    <property type="entry name" value="Peptidase_M17_leu_NH2_pept"/>
</dbReference>
<gene>
    <name evidence="8" type="primary">pepA</name>
    <name evidence="10" type="ordered locus">Sinac_4936</name>
</gene>
<dbReference type="Proteomes" id="UP000010798">
    <property type="component" value="Chromosome"/>
</dbReference>
<feature type="binding site" evidence="8">
    <location>
        <position position="343"/>
    </location>
    <ligand>
        <name>Mn(2+)</name>
        <dbReference type="ChEBI" id="CHEBI:29035"/>
        <label>1</label>
    </ligand>
</feature>
<dbReference type="GO" id="GO:0006508">
    <property type="term" value="P:proteolysis"/>
    <property type="evidence" value="ECO:0007669"/>
    <property type="project" value="UniProtKB-KW"/>
</dbReference>
<dbReference type="RefSeq" id="WP_015248200.1">
    <property type="nucleotide sequence ID" value="NC_019892.1"/>
</dbReference>
<dbReference type="PANTHER" id="PTHR11963">
    <property type="entry name" value="LEUCINE AMINOPEPTIDASE-RELATED"/>
    <property type="match status" value="1"/>
</dbReference>
<proteinExistence type="inferred from homology"/>
<dbReference type="CDD" id="cd00433">
    <property type="entry name" value="Peptidase_M17"/>
    <property type="match status" value="1"/>
</dbReference>
<keyword evidence="7 8" id="KW-0464">Manganese</keyword>
<evidence type="ECO:0000313" key="11">
    <source>
        <dbReference type="Proteomes" id="UP000010798"/>
    </source>
</evidence>
<dbReference type="EC" id="3.4.11.10" evidence="8"/>
<dbReference type="HAMAP" id="MF_00181">
    <property type="entry name" value="Cytosol_peptidase_M17"/>
    <property type="match status" value="1"/>
</dbReference>